<evidence type="ECO:0000313" key="3">
    <source>
        <dbReference type="Proteomes" id="UP000198287"/>
    </source>
</evidence>
<dbReference type="EMBL" id="LNIX01000005">
    <property type="protein sequence ID" value="OXA54025.1"/>
    <property type="molecule type" value="Genomic_DNA"/>
</dbReference>
<dbReference type="AlphaFoldDB" id="A0A226E8Y8"/>
<dbReference type="Proteomes" id="UP000198287">
    <property type="component" value="Unassembled WGS sequence"/>
</dbReference>
<sequence length="1006" mass="113376">MCTQGMSSLLYTNGASFRIDSNHPWIAQVDWPHVALDRSRALRCPSTSDKKPERRTQRFDLRLNKSMSRQRREGTFKSPLILTNSKKNGDLDSAPFQAISPGTLGTFMAKLSKKGKHVDVSKFRHGARELGSISLRRPLSRMDICKRVPLARTARVRLAIRAAPKAQLIQVYAAVHLIGLDQPSARLFSSRSQYRPAELEVTGRALGPSEGWFPFKDTVRACYKLYLLSPCLVRCCGFFAKMEDERGVEESEEIGGVTQPFVGMEMSSNEPMNSSIGGHSSTNDCSSTAMGSIQKSALVDIFKSGDLDFCCKAIKKIVGASMKPNLSDEEEQKFRDLVCNEKSTFKALWQKANRMTDRFTQRHGTYLQSTFDLPTELRATSGMGVVGRPAVEYSALGVRRKRTKEKELSELLIDEPRDKILKSVTRALEGDDPTDKDLRAIIKELLKSPTRPSKIREKLKAATPSPMSIEEAVSLMIDSRMPVSTYEMLKRSADAHDFSLYPPYYLLRKYRKDFCRPAEQLELSDTLASVSLQALLDHTVDRIFKLQQEPLLQFAEKLKNSTLKLQLIASWGFDGSTGQSQYKQRLNANENATDSGIFVTTMIPLQLQTEEGKIVWRNQAPQSVRFCRPLRIQFLKETEDSIHAERNWVDSQIRNLVAHSITESGISASIKYSLHLTVIDGKVLSILSGASSHQVCPICGATPSEFNVLNRPLKPIPDCNLQYGISPLHAWIRFLEFCLHLSYRNVDGIKTWRVKGGDKNPQLNERKRKIQEALWEKLSLRVDFPKPGGAGSSNDGNTARRAFSIENQVVFAEILGIELWLVQDLHVILCVISSSLPVDSKKFGEFCRPLADRYVKAYPWFYMPATLHKILIHGEQIISRSALPMGMLSEQAGESRNKLYRQDREMHARKTSRKENLLDVFNRAMDSSDPFISELSMSQRREKSKKLPLPSAAIALLQAPDDPNPELPARQLYSEEDDDSEIESFKEVDGALDDVELVTEQIEADE</sequence>
<organism evidence="2 3">
    <name type="scientific">Folsomia candida</name>
    <name type="common">Springtail</name>
    <dbReference type="NCBI Taxonomy" id="158441"/>
    <lineage>
        <taxon>Eukaryota</taxon>
        <taxon>Metazoa</taxon>
        <taxon>Ecdysozoa</taxon>
        <taxon>Arthropoda</taxon>
        <taxon>Hexapoda</taxon>
        <taxon>Collembola</taxon>
        <taxon>Entomobryomorpha</taxon>
        <taxon>Isotomoidea</taxon>
        <taxon>Isotomidae</taxon>
        <taxon>Proisotominae</taxon>
        <taxon>Folsomia</taxon>
    </lineage>
</organism>
<proteinExistence type="predicted"/>
<comment type="caution">
    <text evidence="2">The sequence shown here is derived from an EMBL/GenBank/DDBJ whole genome shotgun (WGS) entry which is preliminary data.</text>
</comment>
<reference evidence="2 3" key="1">
    <citation type="submission" date="2015-12" db="EMBL/GenBank/DDBJ databases">
        <title>The genome of Folsomia candida.</title>
        <authorList>
            <person name="Faddeeva A."/>
            <person name="Derks M.F."/>
            <person name="Anvar Y."/>
            <person name="Smit S."/>
            <person name="Van Straalen N."/>
            <person name="Roelofs D."/>
        </authorList>
    </citation>
    <scope>NUCLEOTIDE SEQUENCE [LARGE SCALE GENOMIC DNA]</scope>
    <source>
        <strain evidence="2 3">VU population</strain>
        <tissue evidence="2">Whole body</tissue>
    </source>
</reference>
<accession>A0A226E8Y8</accession>
<protein>
    <submittedName>
        <fullName evidence="2">V(D)J recombination activating protein 1</fullName>
    </submittedName>
</protein>
<keyword evidence="3" id="KW-1185">Reference proteome</keyword>
<evidence type="ECO:0000313" key="2">
    <source>
        <dbReference type="EMBL" id="OXA54025.1"/>
    </source>
</evidence>
<name>A0A226E8Y8_FOLCA</name>
<evidence type="ECO:0000256" key="1">
    <source>
        <dbReference type="SAM" id="MobiDB-lite"/>
    </source>
</evidence>
<gene>
    <name evidence="2" type="ORF">Fcan01_11822</name>
</gene>
<feature type="region of interest" description="Disordered" evidence="1">
    <location>
        <begin position="959"/>
        <end position="994"/>
    </location>
</feature>